<evidence type="ECO:0000256" key="6">
    <source>
        <dbReference type="SAM" id="MobiDB-lite"/>
    </source>
</evidence>
<evidence type="ECO:0000256" key="4">
    <source>
        <dbReference type="ARBA" id="ARBA00023136"/>
    </source>
</evidence>
<reference evidence="8 9" key="1">
    <citation type="journal article" date="2021" name="G3 (Bethesda)">
        <title>Genomic diversity, chromosomal rearrangements, and interspecies hybridization in the ogataea polymorpha species complex.</title>
        <authorList>
            <person name="Hanson S.J."/>
            <person name="Cinneide E.O."/>
            <person name="Salzberg L.I."/>
            <person name="Wolfe K.H."/>
            <person name="McGowan J."/>
            <person name="Fitzpatrick D.A."/>
            <person name="Matlin K."/>
        </authorList>
    </citation>
    <scope>NUCLEOTIDE SEQUENCE [LARGE SCALE GENOMIC DNA]</scope>
    <source>
        <strain evidence="8">51-138</strain>
    </source>
</reference>
<keyword evidence="3" id="KW-1133">Transmembrane helix</keyword>
<gene>
    <name evidence="8" type="ORF">KL940_000157</name>
</gene>
<proteinExistence type="predicted"/>
<keyword evidence="4" id="KW-0472">Membrane</keyword>
<comment type="caution">
    <text evidence="8">The sequence shown here is derived from an EMBL/GenBank/DDBJ whole genome shotgun (WGS) entry which is preliminary data.</text>
</comment>
<keyword evidence="9" id="KW-1185">Reference proteome</keyword>
<evidence type="ECO:0000313" key="9">
    <source>
        <dbReference type="Proteomes" id="UP001197328"/>
    </source>
</evidence>
<protein>
    <recommendedName>
        <fullName evidence="7">LicD/FKTN/FKRP nucleotidyltransferase domain-containing protein</fullName>
    </recommendedName>
</protein>
<dbReference type="EMBL" id="JAHLVD010000001">
    <property type="protein sequence ID" value="KAG7852456.1"/>
    <property type="molecule type" value="Genomic_DNA"/>
</dbReference>
<dbReference type="Pfam" id="PF04991">
    <property type="entry name" value="LicD"/>
    <property type="match status" value="1"/>
</dbReference>
<name>A0ABQ7S390_PICAN</name>
<keyword evidence="2" id="KW-0812">Transmembrane</keyword>
<keyword evidence="5" id="KW-0175">Coiled coil</keyword>
<feature type="compositionally biased region" description="Basic and acidic residues" evidence="6">
    <location>
        <begin position="554"/>
        <end position="569"/>
    </location>
</feature>
<accession>A0ABQ7S390</accession>
<dbReference type="InterPro" id="IPR009644">
    <property type="entry name" value="FKTN/MNN4/W02B3.4-1"/>
</dbReference>
<sequence>MTSASSKISPVMMVPRRRRCVILVAAVCLLNLVIVSLVGAGTQMNVLNDVTGLIRATSSSTDPDEFIKSFEEQLDVLDISQDYEKYWKFSTAFNNPVATFDPSDYKTTRESRLLYDPRITMSVYLSHIRKQLLEQGGGNAALAKIAVPFSWQDWVDLSVLNRYLELPEDQRPTCDDILYQGPAYDPQHKFKNPNKNIDSACVDNDRYTGHTSRALLPGFNFKDRTGKKSFRDKLIHAKSYLLSYAPVPTSIVFLTEKGSYEVSIFGDSNMLDSGLFDEFIESQANDTVVADASLENEMLVNSVAPSKSELDFDSMFTAEQNYEFVIPPDRFIYSYDQIIEDYEKRIDELDEKELRHLQTLRYSKSIPSTKLQKSFREVNIIWPATYNGHKVTENGGHYDFRFFNGFVTESKLNEYDDVNEKRKIILHRIIHTWLQFTYKEGIVSFLAHGTLLSWYWNALVFEWDNDIDVQMPIMDFDRFCMKYNNSLIVEDVQHGYGKYYVDCGSYPTHRTKGNGRNNIDARFIDVDSGMYIDITGLALTDTNKLPPRLEKLDRERQAKKEQEKTKDVQLAEPTESLTDTDISQKVKRAPPVKSNRGPESSSEALERNKELQIYNCRNNHFYTYSELSPLKLSMMEGSPCLVPHDFTTVLNSEYNGGLRKKHFNNHLFMDELRFWVSTATLQQQVYALSGQHVKSVALRKFYNSHKLPMLLRMLGTDELLKEFYITHKTTKMHMEELALMNELTDLQKKERYYSLMEEYKRTHDPMRKSLHGYTSEVVALGGYHPQEDAAVSTMSETSEELDKEVITGKSQSNAGARRIQKVQT</sequence>
<evidence type="ECO:0000256" key="3">
    <source>
        <dbReference type="ARBA" id="ARBA00022989"/>
    </source>
</evidence>
<feature type="region of interest" description="Disordered" evidence="6">
    <location>
        <begin position="791"/>
        <end position="824"/>
    </location>
</feature>
<evidence type="ECO:0000313" key="8">
    <source>
        <dbReference type="EMBL" id="KAG7852456.1"/>
    </source>
</evidence>
<dbReference type="Proteomes" id="UP001197328">
    <property type="component" value="Unassembled WGS sequence"/>
</dbReference>
<evidence type="ECO:0000256" key="5">
    <source>
        <dbReference type="SAM" id="Coils"/>
    </source>
</evidence>
<feature type="coiled-coil region" evidence="5">
    <location>
        <begin position="332"/>
        <end position="359"/>
    </location>
</feature>
<dbReference type="PANTHER" id="PTHR15407">
    <property type="entry name" value="FUKUTIN-RELATED"/>
    <property type="match status" value="1"/>
</dbReference>
<comment type="subcellular location">
    <subcellularLocation>
        <location evidence="1">Membrane</location>
        <topology evidence="1">Single-pass membrane protein</topology>
    </subcellularLocation>
</comment>
<evidence type="ECO:0000256" key="1">
    <source>
        <dbReference type="ARBA" id="ARBA00004167"/>
    </source>
</evidence>
<feature type="domain" description="LicD/FKTN/FKRP nucleotidyltransferase" evidence="7">
    <location>
        <begin position="439"/>
        <end position="654"/>
    </location>
</feature>
<dbReference type="InterPro" id="IPR007074">
    <property type="entry name" value="LicD/FKTN/FKRP_NTP_transf"/>
</dbReference>
<dbReference type="PANTHER" id="PTHR15407:SF28">
    <property type="entry name" value="RIBITOL-5-PHOSPHATE TRANSFERASE FKTN"/>
    <property type="match status" value="1"/>
</dbReference>
<evidence type="ECO:0000256" key="2">
    <source>
        <dbReference type="ARBA" id="ARBA00022692"/>
    </source>
</evidence>
<organism evidence="8 9">
    <name type="scientific">Pichia angusta</name>
    <name type="common">Yeast</name>
    <name type="synonym">Hansenula polymorpha</name>
    <dbReference type="NCBI Taxonomy" id="870730"/>
    <lineage>
        <taxon>Eukaryota</taxon>
        <taxon>Fungi</taxon>
        <taxon>Dikarya</taxon>
        <taxon>Ascomycota</taxon>
        <taxon>Saccharomycotina</taxon>
        <taxon>Pichiomycetes</taxon>
        <taxon>Pichiales</taxon>
        <taxon>Pichiaceae</taxon>
        <taxon>Ogataea</taxon>
    </lineage>
</organism>
<feature type="region of interest" description="Disordered" evidence="6">
    <location>
        <begin position="554"/>
        <end position="605"/>
    </location>
</feature>
<evidence type="ECO:0000259" key="7">
    <source>
        <dbReference type="Pfam" id="PF04991"/>
    </source>
</evidence>